<reference evidence="2 3" key="1">
    <citation type="submission" date="2024-09" db="EMBL/GenBank/DDBJ databases">
        <authorList>
            <person name="Sun Q."/>
            <person name="Mori K."/>
        </authorList>
    </citation>
    <scope>NUCLEOTIDE SEQUENCE [LARGE SCALE GENOMIC DNA]</scope>
    <source>
        <strain evidence="2 3">TBRC 1432</strain>
    </source>
</reference>
<dbReference type="Pfam" id="PF13560">
    <property type="entry name" value="HTH_31"/>
    <property type="match status" value="1"/>
</dbReference>
<evidence type="ECO:0000313" key="3">
    <source>
        <dbReference type="Proteomes" id="UP001589810"/>
    </source>
</evidence>
<evidence type="ECO:0000259" key="1">
    <source>
        <dbReference type="PROSITE" id="PS50943"/>
    </source>
</evidence>
<comment type="caution">
    <text evidence="2">The sequence shown here is derived from an EMBL/GenBank/DDBJ whole genome shotgun (WGS) entry which is preliminary data.</text>
</comment>
<feature type="domain" description="HTH cro/C1-type" evidence="1">
    <location>
        <begin position="18"/>
        <end position="72"/>
    </location>
</feature>
<dbReference type="SMART" id="SM00530">
    <property type="entry name" value="HTH_XRE"/>
    <property type="match status" value="1"/>
</dbReference>
<sequence>MLDPERHSQQQHELAQALRSLREAANLSGERLAARCTMSQSKISRIERGKLRPKLDDVERILTALNATTETVARVMRLARVASIGYTSKRADAERGLWRTQDDIAALVASSAVVRQFMPGIPSALLQTEEYARATLTPVVPGAVARNVEKAVKARMAAQAGLDALGRRFVFVLTEQAVRWPRVARDVRARQIAHLAALSTCPSIDLAVLAPSVDHDLVVEASPLNYFVIYDDRISVTETSTGTTVVRDPKDLAYLANLFEYFLSKSLRGNDATAWLSRAAGEIMQQRN</sequence>
<dbReference type="RefSeq" id="WP_273935092.1">
    <property type="nucleotide sequence ID" value="NZ_CP097263.1"/>
</dbReference>
<name>A0ABV6MZ31_9PSEU</name>
<organism evidence="2 3">
    <name type="scientific">Kutzneria chonburiensis</name>
    <dbReference type="NCBI Taxonomy" id="1483604"/>
    <lineage>
        <taxon>Bacteria</taxon>
        <taxon>Bacillati</taxon>
        <taxon>Actinomycetota</taxon>
        <taxon>Actinomycetes</taxon>
        <taxon>Pseudonocardiales</taxon>
        <taxon>Pseudonocardiaceae</taxon>
        <taxon>Kutzneria</taxon>
    </lineage>
</organism>
<accession>A0ABV6MZ31</accession>
<evidence type="ECO:0000313" key="2">
    <source>
        <dbReference type="EMBL" id="MFC0545085.1"/>
    </source>
</evidence>
<dbReference type="InterPro" id="IPR043917">
    <property type="entry name" value="DUF5753"/>
</dbReference>
<dbReference type="InterPro" id="IPR010982">
    <property type="entry name" value="Lambda_DNA-bd_dom_sf"/>
</dbReference>
<proteinExistence type="predicted"/>
<dbReference type="CDD" id="cd00093">
    <property type="entry name" value="HTH_XRE"/>
    <property type="match status" value="1"/>
</dbReference>
<gene>
    <name evidence="2" type="ORF">ACFFH7_26505</name>
</gene>
<dbReference type="Proteomes" id="UP001589810">
    <property type="component" value="Unassembled WGS sequence"/>
</dbReference>
<dbReference type="Pfam" id="PF19054">
    <property type="entry name" value="DUF5753"/>
    <property type="match status" value="1"/>
</dbReference>
<dbReference type="PROSITE" id="PS50943">
    <property type="entry name" value="HTH_CROC1"/>
    <property type="match status" value="1"/>
</dbReference>
<dbReference type="Gene3D" id="1.10.260.40">
    <property type="entry name" value="lambda repressor-like DNA-binding domains"/>
    <property type="match status" value="1"/>
</dbReference>
<dbReference type="SUPFAM" id="SSF47413">
    <property type="entry name" value="lambda repressor-like DNA-binding domains"/>
    <property type="match status" value="1"/>
</dbReference>
<dbReference type="InterPro" id="IPR001387">
    <property type="entry name" value="Cro/C1-type_HTH"/>
</dbReference>
<dbReference type="EMBL" id="JBHLUD010000009">
    <property type="protein sequence ID" value="MFC0545085.1"/>
    <property type="molecule type" value="Genomic_DNA"/>
</dbReference>
<keyword evidence="3" id="KW-1185">Reference proteome</keyword>
<protein>
    <submittedName>
        <fullName evidence="2">Scr1 family TA system antitoxin-like transcriptional regulator</fullName>
    </submittedName>
</protein>